<keyword evidence="1 5" id="KW-0489">Methyltransferase</keyword>
<dbReference type="HAMAP" id="MF_02126">
    <property type="entry name" value="RF_methyltr_PrmC"/>
    <property type="match status" value="1"/>
</dbReference>
<dbReference type="InterPro" id="IPR029063">
    <property type="entry name" value="SAM-dependent_MTases_sf"/>
</dbReference>
<evidence type="ECO:0000256" key="4">
    <source>
        <dbReference type="ARBA" id="ARBA00048391"/>
    </source>
</evidence>
<dbReference type="OrthoDB" id="9800643at2"/>
<dbReference type="Gene3D" id="1.10.8.10">
    <property type="entry name" value="DNA helicase RuvA subunit, C-terminal domain"/>
    <property type="match status" value="1"/>
</dbReference>
<dbReference type="PANTHER" id="PTHR18895">
    <property type="entry name" value="HEMK METHYLTRANSFERASE"/>
    <property type="match status" value="1"/>
</dbReference>
<dbReference type="InterPro" id="IPR019874">
    <property type="entry name" value="RF_methyltr_PrmC"/>
</dbReference>
<dbReference type="Pfam" id="PF17827">
    <property type="entry name" value="PrmC_N"/>
    <property type="match status" value="1"/>
</dbReference>
<evidence type="ECO:0000313" key="8">
    <source>
        <dbReference type="EMBL" id="PWE28634.1"/>
    </source>
</evidence>
<protein>
    <recommendedName>
        <fullName evidence="5">Release factor glutamine methyltransferase</fullName>
        <shortName evidence="5">RF MTase</shortName>
        <ecNumber evidence="5">2.1.1.297</ecNumber>
    </recommendedName>
    <alternativeName>
        <fullName evidence="5">N5-glutamine methyltransferase PrmC</fullName>
    </alternativeName>
    <alternativeName>
        <fullName evidence="5">Protein-(glutamine-N5) MTase PrmC</fullName>
    </alternativeName>
    <alternativeName>
        <fullName evidence="5">Protein-glutamine N-methyltransferase PrmC</fullName>
    </alternativeName>
</protein>
<name>A0A2U2CA18_9RHOB</name>
<dbReference type="Gene3D" id="3.40.50.150">
    <property type="entry name" value="Vaccinia Virus protein VP39"/>
    <property type="match status" value="1"/>
</dbReference>
<feature type="binding site" evidence="5">
    <location>
        <position position="183"/>
    </location>
    <ligand>
        <name>S-adenosyl-L-methionine</name>
        <dbReference type="ChEBI" id="CHEBI:59789"/>
    </ligand>
</feature>
<dbReference type="EC" id="2.1.1.297" evidence="5"/>
<dbReference type="EMBL" id="QEYD01000006">
    <property type="protein sequence ID" value="PWE28634.1"/>
    <property type="molecule type" value="Genomic_DNA"/>
</dbReference>
<evidence type="ECO:0000256" key="1">
    <source>
        <dbReference type="ARBA" id="ARBA00022603"/>
    </source>
</evidence>
<dbReference type="Pfam" id="PF05175">
    <property type="entry name" value="MTS"/>
    <property type="match status" value="1"/>
</dbReference>
<organism evidence="8 9">
    <name type="scientific">Pararhodobacter marinus</name>
    <dbReference type="NCBI Taxonomy" id="2184063"/>
    <lineage>
        <taxon>Bacteria</taxon>
        <taxon>Pseudomonadati</taxon>
        <taxon>Pseudomonadota</taxon>
        <taxon>Alphaproteobacteria</taxon>
        <taxon>Rhodobacterales</taxon>
        <taxon>Paracoccaceae</taxon>
        <taxon>Pararhodobacter</taxon>
    </lineage>
</organism>
<evidence type="ECO:0000313" key="9">
    <source>
        <dbReference type="Proteomes" id="UP000244940"/>
    </source>
</evidence>
<feature type="binding site" evidence="5">
    <location>
        <begin position="183"/>
        <end position="186"/>
    </location>
    <ligand>
        <name>substrate</name>
    </ligand>
</feature>
<feature type="domain" description="Release factor glutamine methyltransferase N-terminal" evidence="7">
    <location>
        <begin position="7"/>
        <end position="76"/>
    </location>
</feature>
<evidence type="ECO:0000256" key="3">
    <source>
        <dbReference type="ARBA" id="ARBA00022691"/>
    </source>
</evidence>
<comment type="function">
    <text evidence="5">Methylates the class 1 translation termination release factors RF1/PrfA and RF2/PrfB on the glutamine residue of the universally conserved GGQ motif.</text>
</comment>
<keyword evidence="2 5" id="KW-0808">Transferase</keyword>
<feature type="binding site" evidence="5">
    <location>
        <position position="169"/>
    </location>
    <ligand>
        <name>S-adenosyl-L-methionine</name>
        <dbReference type="ChEBI" id="CHEBI:59789"/>
    </ligand>
</feature>
<dbReference type="InterPro" id="IPR007848">
    <property type="entry name" value="Small_mtfrase_dom"/>
</dbReference>
<comment type="catalytic activity">
    <reaction evidence="4 5">
        <text>L-glutaminyl-[peptide chain release factor] + S-adenosyl-L-methionine = N(5)-methyl-L-glutaminyl-[peptide chain release factor] + S-adenosyl-L-homocysteine + H(+)</text>
        <dbReference type="Rhea" id="RHEA:42896"/>
        <dbReference type="Rhea" id="RHEA-COMP:10271"/>
        <dbReference type="Rhea" id="RHEA-COMP:10272"/>
        <dbReference type="ChEBI" id="CHEBI:15378"/>
        <dbReference type="ChEBI" id="CHEBI:30011"/>
        <dbReference type="ChEBI" id="CHEBI:57856"/>
        <dbReference type="ChEBI" id="CHEBI:59789"/>
        <dbReference type="ChEBI" id="CHEBI:61891"/>
        <dbReference type="EC" id="2.1.1.297"/>
    </reaction>
</comment>
<evidence type="ECO:0000256" key="5">
    <source>
        <dbReference type="HAMAP-Rule" id="MF_02126"/>
    </source>
</evidence>
<reference evidence="8 9" key="1">
    <citation type="submission" date="2018-05" db="EMBL/GenBank/DDBJ databases">
        <title>Pararhodobacter marina sp. nov., isolated from deep-sea water of the Indian Ocean.</title>
        <authorList>
            <person name="Lai Q.Sr."/>
            <person name="Liu X."/>
            <person name="Shao Z."/>
        </authorList>
    </citation>
    <scope>NUCLEOTIDE SEQUENCE [LARGE SCALE GENOMIC DNA]</scope>
    <source>
        <strain evidence="8 9">CIC4N-9</strain>
    </source>
</reference>
<dbReference type="NCBIfam" id="TIGR00536">
    <property type="entry name" value="hemK_fam"/>
    <property type="match status" value="1"/>
</dbReference>
<feature type="binding site" evidence="5">
    <location>
        <position position="140"/>
    </location>
    <ligand>
        <name>S-adenosyl-L-methionine</name>
        <dbReference type="ChEBI" id="CHEBI:59789"/>
    </ligand>
</feature>
<evidence type="ECO:0000259" key="6">
    <source>
        <dbReference type="Pfam" id="PF05175"/>
    </source>
</evidence>
<feature type="domain" description="Methyltransferase small" evidence="6">
    <location>
        <begin position="101"/>
        <end position="212"/>
    </location>
</feature>
<proteinExistence type="inferred from homology"/>
<dbReference type="InterPro" id="IPR004556">
    <property type="entry name" value="HemK-like"/>
</dbReference>
<dbReference type="GO" id="GO:0003676">
    <property type="term" value="F:nucleic acid binding"/>
    <property type="evidence" value="ECO:0007669"/>
    <property type="project" value="InterPro"/>
</dbReference>
<gene>
    <name evidence="5 8" type="primary">prmC</name>
    <name evidence="8" type="ORF">C4N9_11655</name>
</gene>
<dbReference type="GO" id="GO:0102559">
    <property type="term" value="F:peptide chain release factor N(5)-glutamine methyltransferase activity"/>
    <property type="evidence" value="ECO:0007669"/>
    <property type="project" value="UniProtKB-EC"/>
</dbReference>
<dbReference type="Proteomes" id="UP000244940">
    <property type="component" value="Unassembled WGS sequence"/>
</dbReference>
<dbReference type="GO" id="GO:0032259">
    <property type="term" value="P:methylation"/>
    <property type="evidence" value="ECO:0007669"/>
    <property type="project" value="UniProtKB-KW"/>
</dbReference>
<dbReference type="InterPro" id="IPR002052">
    <property type="entry name" value="DNA_methylase_N6_adenine_CS"/>
</dbReference>
<dbReference type="GeneID" id="94365545"/>
<evidence type="ECO:0000256" key="2">
    <source>
        <dbReference type="ARBA" id="ARBA00022679"/>
    </source>
</evidence>
<dbReference type="NCBIfam" id="TIGR03534">
    <property type="entry name" value="RF_mod_PrmC"/>
    <property type="match status" value="1"/>
</dbReference>
<evidence type="ECO:0000259" key="7">
    <source>
        <dbReference type="Pfam" id="PF17827"/>
    </source>
</evidence>
<dbReference type="CDD" id="cd02440">
    <property type="entry name" value="AdoMet_MTases"/>
    <property type="match status" value="1"/>
</dbReference>
<keyword evidence="3 5" id="KW-0949">S-adenosyl-L-methionine</keyword>
<dbReference type="AlphaFoldDB" id="A0A2U2CA18"/>
<comment type="similarity">
    <text evidence="5">Belongs to the protein N5-glutamine methyltransferase family. PrmC subfamily.</text>
</comment>
<dbReference type="InterPro" id="IPR050320">
    <property type="entry name" value="N5-glutamine_MTase"/>
</dbReference>
<comment type="caution">
    <text evidence="8">The sequence shown here is derived from an EMBL/GenBank/DDBJ whole genome shotgun (WGS) entry which is preliminary data.</text>
</comment>
<sequence length="277" mass="28898">MSTARAVLRTGVARLAAAGVADPARDARLLLAHAMDIAPDRVSLILPDALPAPAAERFEAALRRREARHPVSHITGRRAFWGRDFTVTPDVLDPRGDTETLIAEALNAPFARLLDLGTGSGAIAVTLLAERPPARGVATDISQAALDVAGTNARRLGVSDRLELLRSDWFAAVAGRFDLIVSNPPYISEAEMAGLAPEVLHEPHLALTPGGDGLAAYRAIAAGARDTLTPGGRLLVEIGASQARSVAALLEAAGLLSLTVLADLDGHDRVVAARAPL</sequence>
<dbReference type="SUPFAM" id="SSF53335">
    <property type="entry name" value="S-adenosyl-L-methionine-dependent methyltransferases"/>
    <property type="match status" value="1"/>
</dbReference>
<dbReference type="RefSeq" id="WP_109533495.1">
    <property type="nucleotide sequence ID" value="NZ_QEYD01000006.1"/>
</dbReference>
<accession>A0A2U2CA18</accession>
<dbReference type="PANTHER" id="PTHR18895:SF74">
    <property type="entry name" value="MTRF1L RELEASE FACTOR GLUTAMINE METHYLTRANSFERASE"/>
    <property type="match status" value="1"/>
</dbReference>
<keyword evidence="9" id="KW-1185">Reference proteome</keyword>
<dbReference type="PROSITE" id="PS00092">
    <property type="entry name" value="N6_MTASE"/>
    <property type="match status" value="1"/>
</dbReference>
<feature type="binding site" evidence="5">
    <location>
        <begin position="117"/>
        <end position="121"/>
    </location>
    <ligand>
        <name>S-adenosyl-L-methionine</name>
        <dbReference type="ChEBI" id="CHEBI:59789"/>
    </ligand>
</feature>
<dbReference type="InterPro" id="IPR040758">
    <property type="entry name" value="PrmC_N"/>
</dbReference>